<dbReference type="Gene3D" id="1.20.140.10">
    <property type="entry name" value="Butyryl-CoA Dehydrogenase, subunit A, domain 3"/>
    <property type="match status" value="1"/>
</dbReference>
<dbReference type="InterPro" id="IPR013786">
    <property type="entry name" value="AcylCoA_DH/ox_N"/>
</dbReference>
<dbReference type="STRING" id="269799.Gmet_2198"/>
<dbReference type="RefSeq" id="WP_011365954.1">
    <property type="nucleotide sequence ID" value="NC_007517.1"/>
</dbReference>
<dbReference type="InterPro" id="IPR037069">
    <property type="entry name" value="AcylCoA_DH/ox_N_sf"/>
</dbReference>
<dbReference type="Gene3D" id="1.10.540.10">
    <property type="entry name" value="Acyl-CoA dehydrogenase/oxidase, N-terminal domain"/>
    <property type="match status" value="1"/>
</dbReference>
<dbReference type="Pfam" id="PF02770">
    <property type="entry name" value="Acyl-CoA_dh_M"/>
    <property type="match status" value="1"/>
</dbReference>
<dbReference type="AlphaFoldDB" id="Q39TJ9"/>
<name>Q39TJ9_GEOMG</name>
<evidence type="ECO:0000313" key="12">
    <source>
        <dbReference type="Proteomes" id="UP000007073"/>
    </source>
</evidence>
<feature type="domain" description="Acyl-CoA oxidase/dehydrogenase middle" evidence="9">
    <location>
        <begin position="124"/>
        <end position="216"/>
    </location>
</feature>
<feature type="domain" description="Acyl-CoA dehydrogenase/oxidase C-terminal" evidence="8">
    <location>
        <begin position="228"/>
        <end position="374"/>
    </location>
</feature>
<dbReference type="SUPFAM" id="SSF56645">
    <property type="entry name" value="Acyl-CoA dehydrogenase NM domain-like"/>
    <property type="match status" value="1"/>
</dbReference>
<dbReference type="eggNOG" id="COG1960">
    <property type="taxonomic scope" value="Bacteria"/>
</dbReference>
<dbReference type="PANTHER" id="PTHR43884">
    <property type="entry name" value="ACYL-COA DEHYDROGENASE"/>
    <property type="match status" value="1"/>
</dbReference>
<evidence type="ECO:0000256" key="6">
    <source>
        <dbReference type="ARBA" id="ARBA00023002"/>
    </source>
</evidence>
<comment type="subunit">
    <text evidence="3">Homotetramer.</text>
</comment>
<evidence type="ECO:0000256" key="7">
    <source>
        <dbReference type="RuleBase" id="RU362125"/>
    </source>
</evidence>
<keyword evidence="6 7" id="KW-0560">Oxidoreductase</keyword>
<dbReference type="InterPro" id="IPR009075">
    <property type="entry name" value="AcylCo_DH/oxidase_C"/>
</dbReference>
<dbReference type="Proteomes" id="UP000007073">
    <property type="component" value="Chromosome"/>
</dbReference>
<protein>
    <submittedName>
        <fullName evidence="11">Acyl-CoA dehydrogenase</fullName>
    </submittedName>
</protein>
<dbReference type="SUPFAM" id="SSF47203">
    <property type="entry name" value="Acyl-CoA dehydrogenase C-terminal domain-like"/>
    <property type="match status" value="1"/>
</dbReference>
<evidence type="ECO:0000259" key="8">
    <source>
        <dbReference type="Pfam" id="PF00441"/>
    </source>
</evidence>
<dbReference type="GO" id="GO:0003995">
    <property type="term" value="F:acyl-CoA dehydrogenase activity"/>
    <property type="evidence" value="ECO:0007669"/>
    <property type="project" value="TreeGrafter"/>
</dbReference>
<dbReference type="HOGENOM" id="CLU_018204_5_2_7"/>
<comment type="cofactor">
    <cofactor evidence="1 7">
        <name>FAD</name>
        <dbReference type="ChEBI" id="CHEBI:57692"/>
    </cofactor>
</comment>
<dbReference type="CDD" id="cd00567">
    <property type="entry name" value="ACAD"/>
    <property type="match status" value="1"/>
</dbReference>
<sequence>MNYSLNDEQKILKDTARSFFTEELKSSLVREVEEDEQGYSRKLWESIAEFGWMGTIIPEEFGGFEATFFELSLILEEMGYAGYAGPFFSTVVLGALTILTAGTPEQKRSVLEEVSLGKRLMTLALEETGDGPSACEIATTAKKVADGFLLNGCKRFVPFAHVADTIICAARTGDGGKNGEEGISLFLVDRRSQGVSIEVLNTIARDKQCDVVFNNVLVSGDSLLGEAGEGWQLLQGVLRVASVAKCAEMVGGARKVLEMVVEYAKTRKQFGQPIGSFQAIQHHCANMLTCLDSSALLTFYASKRIGQGLSYEKEAAMCKAWVSDSYRKLTALGHQVMGGVGFIDESDLQIYFRRAKAAEQALGDATYHREIVAQLMGL</sequence>
<evidence type="ECO:0000256" key="1">
    <source>
        <dbReference type="ARBA" id="ARBA00001974"/>
    </source>
</evidence>
<evidence type="ECO:0000259" key="10">
    <source>
        <dbReference type="Pfam" id="PF02771"/>
    </source>
</evidence>
<evidence type="ECO:0000259" key="9">
    <source>
        <dbReference type="Pfam" id="PF02770"/>
    </source>
</evidence>
<dbReference type="InterPro" id="IPR036250">
    <property type="entry name" value="AcylCo_DH-like_C"/>
</dbReference>
<feature type="domain" description="Acyl-CoA dehydrogenase/oxidase N-terminal" evidence="10">
    <location>
        <begin position="6"/>
        <end position="114"/>
    </location>
</feature>
<reference evidence="11 12" key="1">
    <citation type="submission" date="2005-10" db="EMBL/GenBank/DDBJ databases">
        <title>Complete sequence of Geobacter metallireducens GS-15.</title>
        <authorList>
            <consortium name="US DOE Joint Genome Institute"/>
            <person name="Copeland A."/>
            <person name="Lucas S."/>
            <person name="Lapidus A."/>
            <person name="Barry K."/>
            <person name="Detter J.C."/>
            <person name="Glavina T."/>
            <person name="Hammon N."/>
            <person name="Israni S."/>
            <person name="Pitluck S."/>
            <person name="Di Bartolo G."/>
            <person name="Chain P."/>
            <person name="Schmutz J."/>
            <person name="Larimer F."/>
            <person name="Land M."/>
            <person name="Kyrpides N."/>
            <person name="Ivanova N."/>
            <person name="Richardson P."/>
        </authorList>
    </citation>
    <scope>NUCLEOTIDE SEQUENCE [LARGE SCALE GENOMIC DNA]</scope>
    <source>
        <strain evidence="12">ATCC 53774 / DSM 7210 / GS-15</strain>
    </source>
</reference>
<evidence type="ECO:0000256" key="3">
    <source>
        <dbReference type="ARBA" id="ARBA00011881"/>
    </source>
</evidence>
<keyword evidence="12" id="KW-1185">Reference proteome</keyword>
<evidence type="ECO:0000256" key="2">
    <source>
        <dbReference type="ARBA" id="ARBA00009347"/>
    </source>
</evidence>
<dbReference type="InterPro" id="IPR006091">
    <property type="entry name" value="Acyl-CoA_Oxase/DH_mid-dom"/>
</dbReference>
<dbReference type="EMBL" id="CP000148">
    <property type="protein sequence ID" value="ABB32425.1"/>
    <property type="molecule type" value="Genomic_DNA"/>
</dbReference>
<keyword evidence="5 7" id="KW-0274">FAD</keyword>
<gene>
    <name evidence="11" type="ordered locus">Gmet_2198</name>
</gene>
<organism evidence="11 12">
    <name type="scientific">Geobacter metallireducens (strain ATCC 53774 / DSM 7210 / GS-15)</name>
    <dbReference type="NCBI Taxonomy" id="269799"/>
    <lineage>
        <taxon>Bacteria</taxon>
        <taxon>Pseudomonadati</taxon>
        <taxon>Thermodesulfobacteriota</taxon>
        <taxon>Desulfuromonadia</taxon>
        <taxon>Geobacterales</taxon>
        <taxon>Geobacteraceae</taxon>
        <taxon>Geobacter</taxon>
    </lineage>
</organism>
<reference evidence="11 12" key="2">
    <citation type="journal article" date="2009" name="BMC Microbiol.">
        <title>The genome sequence of Geobacter metallireducens: features of metabolism, physiology and regulation common and dissimilar to Geobacter sulfurreducens.</title>
        <authorList>
            <person name="Aklujkar M."/>
            <person name="Krushkal J."/>
            <person name="DiBartolo G."/>
            <person name="Lapidus A."/>
            <person name="Land M.L."/>
            <person name="Lovley D.R."/>
        </authorList>
    </citation>
    <scope>NUCLEOTIDE SEQUENCE [LARGE SCALE GENOMIC DNA]</scope>
    <source>
        <strain evidence="12">ATCC 53774 / DSM 7210 / GS-15</strain>
    </source>
</reference>
<evidence type="ECO:0000313" key="11">
    <source>
        <dbReference type="EMBL" id="ABB32425.1"/>
    </source>
</evidence>
<dbReference type="Pfam" id="PF00441">
    <property type="entry name" value="Acyl-CoA_dh_1"/>
    <property type="match status" value="1"/>
</dbReference>
<evidence type="ECO:0000256" key="5">
    <source>
        <dbReference type="ARBA" id="ARBA00022827"/>
    </source>
</evidence>
<dbReference type="KEGG" id="gme:Gmet_2198"/>
<proteinExistence type="inferred from homology"/>
<dbReference type="PANTHER" id="PTHR43884:SF20">
    <property type="entry name" value="ACYL-COA DEHYDROGENASE FADE28"/>
    <property type="match status" value="1"/>
</dbReference>
<dbReference type="Pfam" id="PF02771">
    <property type="entry name" value="Acyl-CoA_dh_N"/>
    <property type="match status" value="1"/>
</dbReference>
<accession>Q39TJ9</accession>
<dbReference type="InterPro" id="IPR046373">
    <property type="entry name" value="Acyl-CoA_Oxase/DH_mid-dom_sf"/>
</dbReference>
<comment type="similarity">
    <text evidence="2 7">Belongs to the acyl-CoA dehydrogenase family.</text>
</comment>
<keyword evidence="4 7" id="KW-0285">Flavoprotein</keyword>
<dbReference type="GO" id="GO:0050660">
    <property type="term" value="F:flavin adenine dinucleotide binding"/>
    <property type="evidence" value="ECO:0007669"/>
    <property type="project" value="InterPro"/>
</dbReference>
<dbReference type="Gene3D" id="2.40.110.10">
    <property type="entry name" value="Butyryl-CoA Dehydrogenase, subunit A, domain 2"/>
    <property type="match status" value="1"/>
</dbReference>
<evidence type="ECO:0000256" key="4">
    <source>
        <dbReference type="ARBA" id="ARBA00022630"/>
    </source>
</evidence>
<dbReference type="InterPro" id="IPR009100">
    <property type="entry name" value="AcylCoA_DH/oxidase_NM_dom_sf"/>
</dbReference>